<dbReference type="EMBL" id="JAVREQ010000022">
    <property type="protein sequence ID" value="MDT0381425.1"/>
    <property type="molecule type" value="Genomic_DNA"/>
</dbReference>
<dbReference type="RefSeq" id="WP_311675116.1">
    <property type="nucleotide sequence ID" value="NZ_JAVREQ010000022.1"/>
</dbReference>
<organism evidence="2 3">
    <name type="scientific">Streptomyces hazeniae</name>
    <dbReference type="NCBI Taxonomy" id="3075538"/>
    <lineage>
        <taxon>Bacteria</taxon>
        <taxon>Bacillati</taxon>
        <taxon>Actinomycetota</taxon>
        <taxon>Actinomycetes</taxon>
        <taxon>Kitasatosporales</taxon>
        <taxon>Streptomycetaceae</taxon>
        <taxon>Streptomyces</taxon>
    </lineage>
</organism>
<sequence>MAFVVSGGATAGPGGISPGLGAWSAPGLDVLPPLDRVLIWRTQPQVRTVISFLARNIAQLGLHTYRRVDDNDRQRVTDHPLALLLNEPLPRFSLYRLIERLVSDLALHDVAYWVKFFDGERRMLAPIPPTLIRPRGGSWLGPEKYETAGGQTLWPEQVVHFRGYTPEDMRVGSSTLDALADLLREDREATGQRTAMWRNGMRATGVLTRPADAAEWNPDERRRFREMWRTFTQGGGAEGGTPILEDGMDYKQVSIDPQKAQYIEARKLTREEVAAAFHIPLPMVGILDHATFSNIKEQHRQLYQDTLGPWLQQIQQDIAVQLLPDFEPPGSGVYVEFNISEKMRGSFEEQAAAASTATGGPWMTRNEQRARFNLPRVDGGDDLIVPMNVTAGGLASPRDTAPPPKAAPKTRSPAGAKADEPDPPAYEVEQAGFAAALAQWAEQQGGRLADVLGDEDALPSLLPWTETAPERTAELAATVRYWLLRIAAAGAWEVLAEFNPTADGWDPAVMEAWLAAAATTHAAQLVQAGDEDLADRVADPDLDTGQAVAGAREALLSTAALRAATAGTEARSFGGHDAADASGLVFKTWRTGSKPRPEHARMDGETVRLGETFSNGLRWPGDSAGSSAQTANCNCDLTYARAEE</sequence>
<evidence type="ECO:0000313" key="3">
    <source>
        <dbReference type="Proteomes" id="UP001183414"/>
    </source>
</evidence>
<protein>
    <submittedName>
        <fullName evidence="2">Phage portal protein</fullName>
    </submittedName>
</protein>
<evidence type="ECO:0000313" key="2">
    <source>
        <dbReference type="EMBL" id="MDT0381425.1"/>
    </source>
</evidence>
<reference evidence="3" key="1">
    <citation type="submission" date="2023-07" db="EMBL/GenBank/DDBJ databases">
        <title>30 novel species of actinomycetes from the DSMZ collection.</title>
        <authorList>
            <person name="Nouioui I."/>
        </authorList>
    </citation>
    <scope>NUCLEOTIDE SEQUENCE [LARGE SCALE GENOMIC DNA]</scope>
    <source>
        <strain evidence="3">DSM 42041</strain>
    </source>
</reference>
<dbReference type="NCBIfam" id="TIGR01537">
    <property type="entry name" value="portal_HK97"/>
    <property type="match status" value="1"/>
</dbReference>
<dbReference type="InterPro" id="IPR006944">
    <property type="entry name" value="Phage/GTA_portal"/>
</dbReference>
<proteinExistence type="predicted"/>
<comment type="caution">
    <text evidence="2">The sequence shown here is derived from an EMBL/GenBank/DDBJ whole genome shotgun (WGS) entry which is preliminary data.</text>
</comment>
<dbReference type="InterPro" id="IPR006427">
    <property type="entry name" value="Portal_HK97"/>
</dbReference>
<dbReference type="Pfam" id="PF04860">
    <property type="entry name" value="Phage_portal"/>
    <property type="match status" value="1"/>
</dbReference>
<name>A0ABU2NWR5_9ACTN</name>
<evidence type="ECO:0000256" key="1">
    <source>
        <dbReference type="SAM" id="MobiDB-lite"/>
    </source>
</evidence>
<accession>A0ABU2NWR5</accession>
<gene>
    <name evidence="2" type="ORF">RM572_21945</name>
</gene>
<dbReference type="Proteomes" id="UP001183414">
    <property type="component" value="Unassembled WGS sequence"/>
</dbReference>
<feature type="region of interest" description="Disordered" evidence="1">
    <location>
        <begin position="388"/>
        <end position="424"/>
    </location>
</feature>
<keyword evidence="3" id="KW-1185">Reference proteome</keyword>